<reference evidence="1" key="1">
    <citation type="journal article" date="2014" name="Nat. Commun.">
        <title>The tobacco genome sequence and its comparison with those of tomato and potato.</title>
        <authorList>
            <person name="Sierro N."/>
            <person name="Battey J.N."/>
            <person name="Ouadi S."/>
            <person name="Bakaher N."/>
            <person name="Bovet L."/>
            <person name="Willig A."/>
            <person name="Goepfert S."/>
            <person name="Peitsch M.C."/>
            <person name="Ivanov N.V."/>
        </authorList>
    </citation>
    <scope>NUCLEOTIDE SEQUENCE [LARGE SCALE GENOMIC DNA]</scope>
</reference>
<organism evidence="1 2">
    <name type="scientific">Nicotiana tabacum</name>
    <name type="common">Common tobacco</name>
    <dbReference type="NCBI Taxonomy" id="4097"/>
    <lineage>
        <taxon>Eukaryota</taxon>
        <taxon>Viridiplantae</taxon>
        <taxon>Streptophyta</taxon>
        <taxon>Embryophyta</taxon>
        <taxon>Tracheophyta</taxon>
        <taxon>Spermatophyta</taxon>
        <taxon>Magnoliopsida</taxon>
        <taxon>eudicotyledons</taxon>
        <taxon>Gunneridae</taxon>
        <taxon>Pentapetalae</taxon>
        <taxon>asterids</taxon>
        <taxon>lamiids</taxon>
        <taxon>Solanales</taxon>
        <taxon>Solanaceae</taxon>
        <taxon>Nicotianoideae</taxon>
        <taxon>Nicotianeae</taxon>
        <taxon>Nicotiana</taxon>
    </lineage>
</organism>
<evidence type="ECO:0000313" key="1">
    <source>
        <dbReference type="Proteomes" id="UP000790787"/>
    </source>
</evidence>
<name>A0AC58SS89_TOBAC</name>
<proteinExistence type="predicted"/>
<dbReference type="RefSeq" id="XP_075087843.1">
    <property type="nucleotide sequence ID" value="XM_075231742.1"/>
</dbReference>
<keyword evidence="1" id="KW-1185">Reference proteome</keyword>
<reference evidence="2" key="2">
    <citation type="submission" date="2025-08" db="UniProtKB">
        <authorList>
            <consortium name="RefSeq"/>
        </authorList>
    </citation>
    <scope>IDENTIFICATION</scope>
    <source>
        <tissue evidence="2">Leaf</tissue>
    </source>
</reference>
<accession>A0AC58SS89</accession>
<gene>
    <name evidence="2" type="primary">LOC142169821</name>
</gene>
<protein>
    <submittedName>
        <fullName evidence="2">Uncharacterized protein LOC142169821</fullName>
    </submittedName>
</protein>
<evidence type="ECO:0000313" key="2">
    <source>
        <dbReference type="RefSeq" id="XP_075087843.1"/>
    </source>
</evidence>
<sequence length="136" mass="15521">MDLEVKGARKKRAVYGQPKIKWGALTKRKTQELGEKLLATGPWRSSGEASSMWTTTSNCIRKAAREVLGVSKGYSDGHKGEWWCNREVQGKVEAKKMTYLKLVGSMDEEERRSYRECYKMARREVRGSEAVQVSQD</sequence>
<dbReference type="Proteomes" id="UP000790787">
    <property type="component" value="Chromosome 15"/>
</dbReference>